<gene>
    <name evidence="2" type="ORF">IPP15_22255</name>
</gene>
<dbReference type="Proteomes" id="UP000808337">
    <property type="component" value="Unassembled WGS sequence"/>
</dbReference>
<evidence type="ECO:0000313" key="2">
    <source>
        <dbReference type="EMBL" id="MBK9985048.1"/>
    </source>
</evidence>
<dbReference type="EMBL" id="JADKGY010000032">
    <property type="protein sequence ID" value="MBK9985048.1"/>
    <property type="molecule type" value="Genomic_DNA"/>
</dbReference>
<accession>A0A9D7XUM5</accession>
<evidence type="ECO:0000313" key="3">
    <source>
        <dbReference type="Proteomes" id="UP000808337"/>
    </source>
</evidence>
<dbReference type="Pfam" id="PF04134">
    <property type="entry name" value="DCC1-like"/>
    <property type="match status" value="1"/>
</dbReference>
<proteinExistence type="predicted"/>
<evidence type="ECO:0000256" key="1">
    <source>
        <dbReference type="SAM" id="Phobius"/>
    </source>
</evidence>
<keyword evidence="1" id="KW-0472">Membrane</keyword>
<protein>
    <submittedName>
        <fullName evidence="2">DUF393 domain-containing protein</fullName>
    </submittedName>
</protein>
<dbReference type="InterPro" id="IPR007263">
    <property type="entry name" value="DCC1-like"/>
</dbReference>
<keyword evidence="1" id="KW-1133">Transmembrane helix</keyword>
<keyword evidence="1" id="KW-0812">Transmembrane</keyword>
<dbReference type="PANTHER" id="PTHR33639:SF2">
    <property type="entry name" value="DUF393 DOMAIN-CONTAINING PROTEIN"/>
    <property type="match status" value="1"/>
</dbReference>
<comment type="caution">
    <text evidence="2">The sequence shown here is derived from an EMBL/GenBank/DDBJ whole genome shotgun (WGS) entry which is preliminary data.</text>
</comment>
<name>A0A9D7XUM5_9BACT</name>
<feature type="transmembrane region" description="Helical" evidence="1">
    <location>
        <begin position="58"/>
        <end position="79"/>
    </location>
</feature>
<organism evidence="2 3">
    <name type="scientific">Candidatus Opimibacter skivensis</name>
    <dbReference type="NCBI Taxonomy" id="2982028"/>
    <lineage>
        <taxon>Bacteria</taxon>
        <taxon>Pseudomonadati</taxon>
        <taxon>Bacteroidota</taxon>
        <taxon>Saprospiria</taxon>
        <taxon>Saprospirales</taxon>
        <taxon>Saprospiraceae</taxon>
        <taxon>Candidatus Opimibacter</taxon>
    </lineage>
</organism>
<dbReference type="GO" id="GO:0015035">
    <property type="term" value="F:protein-disulfide reductase activity"/>
    <property type="evidence" value="ECO:0007669"/>
    <property type="project" value="InterPro"/>
</dbReference>
<dbReference type="PANTHER" id="PTHR33639">
    <property type="entry name" value="THIOL-DISULFIDE OXIDOREDUCTASE DCC"/>
    <property type="match status" value="1"/>
</dbReference>
<sequence length="114" mass="13595">MKRIVKWDKKKVFHFAALESETAKELLKPLLNEYLDENTIILLDEDQIFLRSTAVLRILKYLGFPLYLGLVFFFVPGFIRDGVYDWIAARRYKYGNRYDSCPIPPVEWRDRFLG</sequence>
<reference evidence="2 3" key="1">
    <citation type="submission" date="2020-10" db="EMBL/GenBank/DDBJ databases">
        <title>Connecting structure to function with the recovery of over 1000 high-quality activated sludge metagenome-assembled genomes encoding full-length rRNA genes using long-read sequencing.</title>
        <authorList>
            <person name="Singleton C.M."/>
            <person name="Petriglieri F."/>
            <person name="Kristensen J.M."/>
            <person name="Kirkegaard R.H."/>
            <person name="Michaelsen T.Y."/>
            <person name="Andersen M.H."/>
            <person name="Karst S.M."/>
            <person name="Dueholm M.S."/>
            <person name="Nielsen P.H."/>
            <person name="Albertsen M."/>
        </authorList>
    </citation>
    <scope>NUCLEOTIDE SEQUENCE [LARGE SCALE GENOMIC DNA]</scope>
    <source>
        <strain evidence="2">Ribe_18-Q3-R11-54_MAXAC.273</strain>
    </source>
</reference>
<dbReference type="AlphaFoldDB" id="A0A9D7XUM5"/>
<dbReference type="InterPro" id="IPR052927">
    <property type="entry name" value="DCC_oxidoreductase"/>
</dbReference>